<evidence type="ECO:0000256" key="1">
    <source>
        <dbReference type="ARBA" id="ARBA00022475"/>
    </source>
</evidence>
<keyword evidence="2 5" id="KW-0812">Transmembrane</keyword>
<evidence type="ECO:0000259" key="6">
    <source>
        <dbReference type="PROSITE" id="PS50234"/>
    </source>
</evidence>
<dbReference type="OrthoDB" id="8882959at2"/>
<dbReference type="SMART" id="SM00327">
    <property type="entry name" value="VWA"/>
    <property type="match status" value="1"/>
</dbReference>
<keyword evidence="4 5" id="KW-0472">Membrane</keyword>
<evidence type="ECO:0000313" key="7">
    <source>
        <dbReference type="EMBL" id="KAA2253004.1"/>
    </source>
</evidence>
<organism evidence="7 8">
    <name type="scientific">Solihabitans fulvus</name>
    <dbReference type="NCBI Taxonomy" id="1892852"/>
    <lineage>
        <taxon>Bacteria</taxon>
        <taxon>Bacillati</taxon>
        <taxon>Actinomycetota</taxon>
        <taxon>Actinomycetes</taxon>
        <taxon>Pseudonocardiales</taxon>
        <taxon>Pseudonocardiaceae</taxon>
        <taxon>Solihabitans</taxon>
    </lineage>
</organism>
<evidence type="ECO:0000256" key="4">
    <source>
        <dbReference type="ARBA" id="ARBA00023136"/>
    </source>
</evidence>
<reference evidence="7 8" key="1">
    <citation type="submission" date="2019-09" db="EMBL/GenBank/DDBJ databases">
        <title>Goodfellowia gen. nov., a new genus of the Pseudonocardineae related to Actinoalloteichus, containing Goodfellowia coeruleoviolacea gen. nov., comb. nov. gen. nov., comb. nov.</title>
        <authorList>
            <person name="Labeda D."/>
        </authorList>
    </citation>
    <scope>NUCLEOTIDE SEQUENCE [LARGE SCALE GENOMIC DNA]</scope>
    <source>
        <strain evidence="7 8">AN110305</strain>
    </source>
</reference>
<proteinExistence type="predicted"/>
<dbReference type="Pfam" id="PF07584">
    <property type="entry name" value="BatA"/>
    <property type="match status" value="1"/>
</dbReference>
<comment type="caution">
    <text evidence="7">The sequence shown here is derived from an EMBL/GenBank/DDBJ whole genome shotgun (WGS) entry which is preliminary data.</text>
</comment>
<gene>
    <name evidence="7" type="ORF">F0L68_33980</name>
</gene>
<dbReference type="InterPro" id="IPR024163">
    <property type="entry name" value="Aerotolerance_reg_N"/>
</dbReference>
<sequence>MSFHFGNFATPWWFLLFAGVGALLAGYLLVQRVVRTRTLRFASAPLLDRLVSSRPGWRAHIPVALLLVAFALLTIGLAGPTAEQKIPRNRATVLLVIDVSLSMKSTDIPPSRLEVAKTAAKTFADEVTPGVNIGLISFADSPTVLVSPTTDRTSVKQGLDSMKTGTSTATGDAIATAISTIDSFGRIIGGAEGPPPARIVLMSDGKENYGTRKSTDAADDAKKAGIPISTISYGTDQGVVDDGSSTSRQVPVDDKALKDIADRSGGSFFKAASADQLRGVYDSLREQIGFEVKVSDASRPWLTVGSLLALLAIGSALVLGQRLP</sequence>
<reference evidence="7 8" key="2">
    <citation type="submission" date="2019-09" db="EMBL/GenBank/DDBJ databases">
        <authorList>
            <person name="Jin C."/>
        </authorList>
    </citation>
    <scope>NUCLEOTIDE SEQUENCE [LARGE SCALE GENOMIC DNA]</scope>
    <source>
        <strain evidence="7 8">AN110305</strain>
    </source>
</reference>
<keyword evidence="3 5" id="KW-1133">Transmembrane helix</keyword>
<dbReference type="AlphaFoldDB" id="A0A5B2WPY6"/>
<dbReference type="InterPro" id="IPR036465">
    <property type="entry name" value="vWFA_dom_sf"/>
</dbReference>
<dbReference type="EMBL" id="VUOB01000070">
    <property type="protein sequence ID" value="KAA2253004.1"/>
    <property type="molecule type" value="Genomic_DNA"/>
</dbReference>
<evidence type="ECO:0000256" key="2">
    <source>
        <dbReference type="ARBA" id="ARBA00022692"/>
    </source>
</evidence>
<dbReference type="InterPro" id="IPR002035">
    <property type="entry name" value="VWF_A"/>
</dbReference>
<dbReference type="Proteomes" id="UP000323454">
    <property type="component" value="Unassembled WGS sequence"/>
</dbReference>
<keyword evidence="1" id="KW-1003">Cell membrane</keyword>
<dbReference type="PROSITE" id="PS50234">
    <property type="entry name" value="VWFA"/>
    <property type="match status" value="1"/>
</dbReference>
<evidence type="ECO:0000256" key="3">
    <source>
        <dbReference type="ARBA" id="ARBA00022989"/>
    </source>
</evidence>
<dbReference type="PANTHER" id="PTHR22550">
    <property type="entry name" value="SPORE GERMINATION PROTEIN"/>
    <property type="match status" value="1"/>
</dbReference>
<evidence type="ECO:0000313" key="8">
    <source>
        <dbReference type="Proteomes" id="UP000323454"/>
    </source>
</evidence>
<dbReference type="PANTHER" id="PTHR22550:SF5">
    <property type="entry name" value="LEUCINE ZIPPER PROTEIN 4"/>
    <property type="match status" value="1"/>
</dbReference>
<name>A0A5B2WPY6_9PSEU</name>
<protein>
    <submittedName>
        <fullName evidence="7">VWA domain-containing protein</fullName>
    </submittedName>
</protein>
<dbReference type="InterPro" id="IPR050768">
    <property type="entry name" value="UPF0353/GerABKA_families"/>
</dbReference>
<feature type="transmembrane region" description="Helical" evidence="5">
    <location>
        <begin position="59"/>
        <end position="79"/>
    </location>
</feature>
<accession>A0A5B2WPY6</accession>
<dbReference type="Pfam" id="PF13519">
    <property type="entry name" value="VWA_2"/>
    <property type="match status" value="1"/>
</dbReference>
<dbReference type="RefSeq" id="WP_149853984.1">
    <property type="nucleotide sequence ID" value="NZ_VUOB01000070.1"/>
</dbReference>
<feature type="domain" description="VWFA" evidence="6">
    <location>
        <begin position="92"/>
        <end position="284"/>
    </location>
</feature>
<feature type="transmembrane region" description="Helical" evidence="5">
    <location>
        <begin position="12"/>
        <end position="30"/>
    </location>
</feature>
<dbReference type="Gene3D" id="3.40.50.410">
    <property type="entry name" value="von Willebrand factor, type A domain"/>
    <property type="match status" value="1"/>
</dbReference>
<keyword evidence="8" id="KW-1185">Reference proteome</keyword>
<evidence type="ECO:0000256" key="5">
    <source>
        <dbReference type="SAM" id="Phobius"/>
    </source>
</evidence>
<dbReference type="SUPFAM" id="SSF53300">
    <property type="entry name" value="vWA-like"/>
    <property type="match status" value="1"/>
</dbReference>